<gene>
    <name evidence="3" type="ORF">CM1_01855</name>
</gene>
<reference evidence="3 4" key="1">
    <citation type="journal article" date="2012" name="J. Bacteriol.">
        <title>Draft Genome Sequences of Four Axenic Mycoplasma genitalium Strains Isolated from Denmark, Japan, and Australia.</title>
        <authorList>
            <person name="McGowin C.L."/>
            <person name="Ma L."/>
            <person name="Jensen J.S."/>
            <person name="Mancuso M.M."/>
            <person name="Hamasuna R."/>
            <person name="Adegboye D."/>
            <person name="Martin D.H."/>
        </authorList>
    </citation>
    <scope>NUCLEOTIDE SEQUENCE [LARGE SCALE GENOMIC DNA]</scope>
    <source>
        <strain evidence="3 4">M6320</strain>
    </source>
</reference>
<dbReference type="Proteomes" id="UP000005254">
    <property type="component" value="Chromosome"/>
</dbReference>
<dbReference type="RefSeq" id="WP_014894463.1">
    <property type="nucleotide sequence ID" value="NC_018497.1"/>
</dbReference>
<keyword evidence="2" id="KW-0732">Signal</keyword>
<evidence type="ECO:0000313" key="3">
    <source>
        <dbReference type="EMBL" id="AFQ04133.1"/>
    </source>
</evidence>
<name>A0ABC7ZJ23_MYCGT</name>
<sequence length="1178" mass="131983">MKKLLKKSKFWWFLLCGLSVSTILVACSTPTNSALQTVFSPTSTNFFHGQKGSLKEGLITALKTPSANKHFVIGPLLKALEAWYENNEDKAINKFLKDTKKNVDDQYKNTVNGLISPPRNRAVFIQQDLLDKSGGSEASWKSQQLFNQLISDFTAKLFAKDFLVYKPNGQLSTGPYIYDELSQPEKWKDFGFQEPRFSETNDALFAKLQAQIFNLWVEYTDPTLISQATFKYAAPQQGLGQVYNTEKLKDKLTPSYAFPFFPKDGEIPQNQNVGNKRWEQLIEGKDGLNTAKTGLEKYILDQNQGNLIDFPTTLSDNTQTKQIVDSLNIVDQLEAANLGASLNLKLDLLNQDKDQLPTIKELNKELNNTIVVESTKIENHTKSNTLFCEHNTTDSSQNNLKSLIKDAFISSNDSSNLGKLAKQIHQTTTSDMMVSTKASSSTTSSYLVWDAAIPNNKTNNGASTVSANCANATVQNTSHNSNNQLKLRLVRNGEGVAVIGIDGGSYYLTKNSSSKTERDIEKQKQFLMWRAFQAKTNTFKNSLYSFSFPLNETLKTWFEKNQELILVNALINTDFQKKDKGSDAMQKAFNDYKELMQKFAPVALATNVIRDLFLQMDALDNKLTSRTTELNTNVNQINPTPWLNGLSSHLPYVRKSGHYEKLNNYFLFLITKTLWKKVGSEKINISENNNKLKTTKADVDKIRDEILSDINNKVTEFVNQLKVTEKSKPNFSNIILVDINNDQSLTNSANWSLNALLDVTTVNPLSFALLKNAFTSNQQFEKAKKLFEEIKSKNGSSSTSSSSDADSLAKVISNYYYMTWSKLTNKAMYGNPNNGNIDELFKKAFLESVDESGFNVNFKAVIDHYRFIFTLQWLIENNLKNFKDILQANLKYGEIAYIAYDKNIISNNTNNPQGIFGSVFNYENDEHATTANANQTIDPNNFFFKTKTSPNTTPATTMLSTRQAVSTSKNGTYGFTGLNTTNSSMLENNTNQALLNHIAANSLKQYGSKDDLKKFISETKDQLVLDNIARQLSRLTPSSSSSSNGKTLSAYFQVDAINNSALDFKAKQALLLAVLDQYSSYFNSSNSPSISKRSTQTNQKFSEFNFGGDSYNYLQFTKSDIDSLSLTSSTNIESDIVAALVLFQASDTGTQQLALSAIEKPQFRIGDKRIQSGLNLLK</sequence>
<feature type="chain" id="PRO_5044787052" evidence="2">
    <location>
        <begin position="27"/>
        <end position="1178"/>
    </location>
</feature>
<evidence type="ECO:0000256" key="1">
    <source>
        <dbReference type="ARBA" id="ARBA00010828"/>
    </source>
</evidence>
<dbReference type="EMBL" id="CP003772">
    <property type="protein sequence ID" value="AFQ04133.1"/>
    <property type="molecule type" value="Genomic_DNA"/>
</dbReference>
<dbReference type="KEGG" id="mgx:CM1_01855"/>
<keyword evidence="3" id="KW-0449">Lipoprotein</keyword>
<proteinExistence type="inferred from homology"/>
<organism evidence="3 4">
    <name type="scientific">Mycoplasmoides genitalium M6320</name>
    <dbReference type="NCBI Taxonomy" id="662945"/>
    <lineage>
        <taxon>Bacteria</taxon>
        <taxon>Bacillati</taxon>
        <taxon>Mycoplasmatota</taxon>
        <taxon>Mycoplasmoidales</taxon>
        <taxon>Mycoplasmoidaceae</taxon>
        <taxon>Mycoplasmoides</taxon>
    </lineage>
</organism>
<dbReference type="PROSITE" id="PS51257">
    <property type="entry name" value="PROKAR_LIPOPROTEIN"/>
    <property type="match status" value="1"/>
</dbReference>
<dbReference type="InterPro" id="IPR022186">
    <property type="entry name" value="DUF3713"/>
</dbReference>
<protein>
    <submittedName>
        <fullName evidence="3">Lipoprotein</fullName>
    </submittedName>
</protein>
<evidence type="ECO:0000256" key="2">
    <source>
        <dbReference type="SAM" id="SignalP"/>
    </source>
</evidence>
<accession>A0ABC7ZJ23</accession>
<evidence type="ECO:0000313" key="4">
    <source>
        <dbReference type="Proteomes" id="UP000005254"/>
    </source>
</evidence>
<dbReference type="Pfam" id="PF12506">
    <property type="entry name" value="DUF3713"/>
    <property type="match status" value="1"/>
</dbReference>
<feature type="signal peptide" evidence="2">
    <location>
        <begin position="1"/>
        <end position="26"/>
    </location>
</feature>
<comment type="similarity">
    <text evidence="1">Belongs to the MG307/MG309/MG338 family.</text>
</comment>
<dbReference type="AlphaFoldDB" id="A0ABC7ZJ23"/>